<accession>G4WVE2</accession>
<organism evidence="1">
    <name type="scientific">uncultured bacterium CSL11</name>
    <dbReference type="NCBI Taxonomy" id="1091566"/>
    <lineage>
        <taxon>Bacteria</taxon>
        <taxon>environmental samples</taxon>
    </lineage>
</organism>
<evidence type="ECO:0000313" key="1">
    <source>
        <dbReference type="EMBL" id="AEQ20394.1"/>
    </source>
</evidence>
<dbReference type="EMBL" id="JF429408">
    <property type="protein sequence ID" value="AEQ20394.1"/>
    <property type="molecule type" value="Genomic_DNA"/>
</dbReference>
<reference evidence="1" key="1">
    <citation type="journal article" date="2011" name="J. Bacteriol.">
        <title>Long-chain N-acyl amino acid synthases are linked to the putative PEP-CTERM/exosortase protein-sorting system in Gram-negative bacteria.</title>
        <authorList>
            <person name="Craig J.W."/>
            <person name="Cherry M.A."/>
            <person name="Brady S.F."/>
        </authorList>
    </citation>
    <scope>NUCLEOTIDE SEQUENCE</scope>
</reference>
<dbReference type="Gene3D" id="3.40.50.12780">
    <property type="entry name" value="N-terminal domain of ligase-like"/>
    <property type="match status" value="1"/>
</dbReference>
<proteinExistence type="predicted"/>
<sequence>MLEKSNTFQRFRIEDLLAQDVGARDVASILTSSGRGRSGFALGLGTRAQALRSRWAVDVGLDLAFDVDRRRTLLINCLPMGVTFQSTAVCIANVSVREDMACAIVAQAGNLFDQLIVCGDPLFLKRLCDFSEAKGTDWNRHRVHVIVGEETFSESFRDYLARTLHIDLDTEDGGLVASSMGSAELGLNLFHETRETIGLRRACRRDPRTLERLLGNGTRSALPTFLVYNPLHLFVEVISDRQNAAGDLVVTVLDRSAPVPLMRYRIGDRAQIVDPARIAAVLGDSRSSRQLSSFPMIALHGRSDDELPSGWHVDNFKDALYTRRELARHLTGAFRVSPREKALQWEVQLARDSTADPSETAIALGAALPPASGREIPRVVCYRYDQFEYGRTLDYERKFVYWQE</sequence>
<dbReference type="AlphaFoldDB" id="G4WVE2"/>
<protein>
    <submittedName>
        <fullName evidence="1">Coenzyme F390 synthetase</fullName>
    </submittedName>
</protein>
<dbReference type="InterPro" id="IPR042099">
    <property type="entry name" value="ANL_N_sf"/>
</dbReference>
<name>G4WVE2_9BACT</name>